<keyword evidence="3" id="KW-1185">Reference proteome</keyword>
<organism evidence="2 3">
    <name type="scientific">Obba rivulosa</name>
    <dbReference type="NCBI Taxonomy" id="1052685"/>
    <lineage>
        <taxon>Eukaryota</taxon>
        <taxon>Fungi</taxon>
        <taxon>Dikarya</taxon>
        <taxon>Basidiomycota</taxon>
        <taxon>Agaricomycotina</taxon>
        <taxon>Agaricomycetes</taxon>
        <taxon>Polyporales</taxon>
        <taxon>Gelatoporiaceae</taxon>
        <taxon>Obba</taxon>
    </lineage>
</organism>
<evidence type="ECO:0000313" key="2">
    <source>
        <dbReference type="EMBL" id="OCH91020.1"/>
    </source>
</evidence>
<feature type="compositionally biased region" description="Basic residues" evidence="1">
    <location>
        <begin position="60"/>
        <end position="75"/>
    </location>
</feature>
<evidence type="ECO:0000313" key="3">
    <source>
        <dbReference type="Proteomes" id="UP000250043"/>
    </source>
</evidence>
<dbReference type="Proteomes" id="UP000250043">
    <property type="component" value="Unassembled WGS sequence"/>
</dbReference>
<reference evidence="2 3" key="1">
    <citation type="submission" date="2016-07" db="EMBL/GenBank/DDBJ databases">
        <title>Draft genome of the white-rot fungus Obba rivulosa 3A-2.</title>
        <authorList>
            <consortium name="DOE Joint Genome Institute"/>
            <person name="Miettinen O."/>
            <person name="Riley R."/>
            <person name="Acob R."/>
            <person name="Barry K."/>
            <person name="Cullen D."/>
            <person name="De Vries R."/>
            <person name="Hainaut M."/>
            <person name="Hatakka A."/>
            <person name="Henrissat B."/>
            <person name="Hilden K."/>
            <person name="Kuo R."/>
            <person name="Labutti K."/>
            <person name="Lipzen A."/>
            <person name="Makela M.R."/>
            <person name="Sandor L."/>
            <person name="Spatafora J.W."/>
            <person name="Grigoriev I.V."/>
            <person name="Hibbett D.S."/>
        </authorList>
    </citation>
    <scope>NUCLEOTIDE SEQUENCE [LARGE SCALE GENOMIC DNA]</scope>
    <source>
        <strain evidence="2 3">3A-2</strain>
    </source>
</reference>
<sequence>MIEDARGRPAARLAGHGADGGRLVFVRACSEGCLVPRGGAAGGAASPLCCGVRGRMCSRTKRKERTAPVSRRHAGGRCPNLPEPPREHAGGSPLSPAEDTRTGAGPGRHPLPDSNSACAHISRGPSRIGSREANVAVQHSDEPGSRVGQGMHPHCCPQSKQASRRDAAAR</sequence>
<protein>
    <submittedName>
        <fullName evidence="2">Uncharacterized protein</fullName>
    </submittedName>
</protein>
<dbReference type="AlphaFoldDB" id="A0A8E2B3Y8"/>
<dbReference type="EMBL" id="KV722393">
    <property type="protein sequence ID" value="OCH91020.1"/>
    <property type="molecule type" value="Genomic_DNA"/>
</dbReference>
<gene>
    <name evidence="2" type="ORF">OBBRIDRAFT_555649</name>
</gene>
<name>A0A8E2B3Y8_9APHY</name>
<feature type="region of interest" description="Disordered" evidence="1">
    <location>
        <begin position="60"/>
        <end position="170"/>
    </location>
</feature>
<proteinExistence type="predicted"/>
<evidence type="ECO:0000256" key="1">
    <source>
        <dbReference type="SAM" id="MobiDB-lite"/>
    </source>
</evidence>
<accession>A0A8E2B3Y8</accession>